<name>A0A8H6L6E6_9LECA</name>
<accession>A0A8H6L6E6</accession>
<organism evidence="2 3">
    <name type="scientific">Letharia columbiana</name>
    <dbReference type="NCBI Taxonomy" id="112416"/>
    <lineage>
        <taxon>Eukaryota</taxon>
        <taxon>Fungi</taxon>
        <taxon>Dikarya</taxon>
        <taxon>Ascomycota</taxon>
        <taxon>Pezizomycotina</taxon>
        <taxon>Lecanoromycetes</taxon>
        <taxon>OSLEUM clade</taxon>
        <taxon>Lecanoromycetidae</taxon>
        <taxon>Lecanorales</taxon>
        <taxon>Lecanorineae</taxon>
        <taxon>Parmeliaceae</taxon>
        <taxon>Letharia</taxon>
    </lineage>
</organism>
<comment type="caution">
    <text evidence="2">The sequence shown here is derived from an EMBL/GenBank/DDBJ whole genome shotgun (WGS) entry which is preliminary data.</text>
</comment>
<sequence length="496" mass="56311">MDIRRLLAFFSRTTSKKAVKQNSLFLDLPLALVYDIFDELHLPERVLLSQTCRDLWYTLRSKCLLAIRQATAVERLECLAALGDVLPDHRLCTSCRSLHLLDPKDLPVTGYDKFHKPCPALETTWSRHRLIPYYAIAFRHVQLAIKYTRFKDIHQDYRASILQRFVISIPQFDSMGLIFGAEPIIISGRFILMTIFVFYTAMEPISFSTLSRAHFQICPHLGAGGPLIPDNRLLAAIRFASNVADGQLGSHQEVHSCDRCPTDFRITIKDRQATLYVWQDLGAGTSPLDPYWRSHIWDEGNGLFKGTKFKYEHGSIRDLFKDLWIHARYSIDSIICASANPPPSLPTVLPPPSVAFPCISAILRHRPSTIPCELEAKGQEGRASRRRQVECSRWLHPERLLDPSTTMRCELAGGPRRAPGLLNQPDLEGSLRRTSVSSRRSQGLRQIPKQMDETTFPRFKRFDPLCLPLNYLLQPRESPDNNRGRRVGGGGFGPGI</sequence>
<feature type="compositionally biased region" description="Gly residues" evidence="1">
    <location>
        <begin position="487"/>
        <end position="496"/>
    </location>
</feature>
<dbReference type="EMBL" id="JACCJC010000014">
    <property type="protein sequence ID" value="KAF6237364.1"/>
    <property type="molecule type" value="Genomic_DNA"/>
</dbReference>
<feature type="compositionally biased region" description="Low complexity" evidence="1">
    <location>
        <begin position="432"/>
        <end position="441"/>
    </location>
</feature>
<evidence type="ECO:0000256" key="1">
    <source>
        <dbReference type="SAM" id="MobiDB-lite"/>
    </source>
</evidence>
<keyword evidence="3" id="KW-1185">Reference proteome</keyword>
<evidence type="ECO:0008006" key="4">
    <source>
        <dbReference type="Google" id="ProtNLM"/>
    </source>
</evidence>
<dbReference type="GeneID" id="59285919"/>
<proteinExistence type="predicted"/>
<feature type="region of interest" description="Disordered" evidence="1">
    <location>
        <begin position="413"/>
        <end position="445"/>
    </location>
</feature>
<reference evidence="2 3" key="1">
    <citation type="journal article" date="2020" name="Genomics">
        <title>Complete, high-quality genomes from long-read metagenomic sequencing of two wolf lichen thalli reveals enigmatic genome architecture.</title>
        <authorList>
            <person name="McKenzie S.K."/>
            <person name="Walston R.F."/>
            <person name="Allen J.L."/>
        </authorList>
    </citation>
    <scope>NUCLEOTIDE SEQUENCE [LARGE SCALE GENOMIC DNA]</scope>
    <source>
        <strain evidence="2">WasteWater2</strain>
    </source>
</reference>
<feature type="region of interest" description="Disordered" evidence="1">
    <location>
        <begin position="476"/>
        <end position="496"/>
    </location>
</feature>
<dbReference type="Proteomes" id="UP000578531">
    <property type="component" value="Unassembled WGS sequence"/>
</dbReference>
<evidence type="ECO:0000313" key="3">
    <source>
        <dbReference type="Proteomes" id="UP000578531"/>
    </source>
</evidence>
<evidence type="ECO:0000313" key="2">
    <source>
        <dbReference type="EMBL" id="KAF6237364.1"/>
    </source>
</evidence>
<dbReference type="AlphaFoldDB" id="A0A8H6L6E6"/>
<gene>
    <name evidence="2" type="ORF">HO173_004254</name>
</gene>
<dbReference type="RefSeq" id="XP_037166688.1">
    <property type="nucleotide sequence ID" value="XM_037306178.1"/>
</dbReference>
<dbReference type="OrthoDB" id="5348998at2759"/>
<protein>
    <recommendedName>
        <fullName evidence="4">F-box domain-containing protein</fullName>
    </recommendedName>
</protein>